<keyword evidence="10" id="KW-1185">Reference proteome</keyword>
<comment type="caution">
    <text evidence="9">The sequence shown here is derived from an EMBL/GenBank/DDBJ whole genome shotgun (WGS) entry which is preliminary data.</text>
</comment>
<evidence type="ECO:0000256" key="3">
    <source>
        <dbReference type="ARBA" id="ARBA00022723"/>
    </source>
</evidence>
<reference evidence="9 10" key="1">
    <citation type="submission" date="2019-07" db="EMBL/GenBank/DDBJ databases">
        <title>Genomes of sea-ice associated Colwellia species.</title>
        <authorList>
            <person name="Bowman J.P."/>
        </authorList>
    </citation>
    <scope>NUCLEOTIDE SEQUENCE [LARGE SCALE GENOMIC DNA]</scope>
    <source>
        <strain evidence="9 10">ACAM 459</strain>
    </source>
</reference>
<evidence type="ECO:0000256" key="2">
    <source>
        <dbReference type="ARBA" id="ARBA00010178"/>
    </source>
</evidence>
<dbReference type="InterPro" id="IPR001692">
    <property type="entry name" value="Histidinol_DH_CS"/>
</dbReference>
<dbReference type="GO" id="GO:0005829">
    <property type="term" value="C:cytosol"/>
    <property type="evidence" value="ECO:0007669"/>
    <property type="project" value="TreeGrafter"/>
</dbReference>
<dbReference type="Gene3D" id="3.40.50.1980">
    <property type="entry name" value="Nitrogenase molybdenum iron protein domain"/>
    <property type="match status" value="2"/>
</dbReference>
<dbReference type="FunFam" id="3.40.50.1980:FF:000001">
    <property type="entry name" value="Histidinol dehydrogenase"/>
    <property type="match status" value="1"/>
</dbReference>
<dbReference type="Pfam" id="PF00815">
    <property type="entry name" value="Histidinol_dh"/>
    <property type="match status" value="1"/>
</dbReference>
<dbReference type="PANTHER" id="PTHR21256:SF2">
    <property type="entry name" value="HISTIDINE BIOSYNTHESIS TRIFUNCTIONAL PROTEIN"/>
    <property type="match status" value="1"/>
</dbReference>
<accession>A0A5C6Q3W8</accession>
<dbReference type="GO" id="GO:0000105">
    <property type="term" value="P:L-histidine biosynthetic process"/>
    <property type="evidence" value="ECO:0007669"/>
    <property type="project" value="InterPro"/>
</dbReference>
<feature type="active site" description="Proton acceptor" evidence="7">
    <location>
        <position position="334"/>
    </location>
</feature>
<dbReference type="EC" id="1.1.1.23" evidence="9"/>
<feature type="active site" description="Proton acceptor" evidence="7">
    <location>
        <position position="335"/>
    </location>
</feature>
<dbReference type="PIRSF" id="PIRSF000099">
    <property type="entry name" value="Histidinol_dh"/>
    <property type="match status" value="1"/>
</dbReference>
<dbReference type="GO" id="GO:0046872">
    <property type="term" value="F:metal ion binding"/>
    <property type="evidence" value="ECO:0007669"/>
    <property type="project" value="UniProtKB-KW"/>
</dbReference>
<evidence type="ECO:0000256" key="4">
    <source>
        <dbReference type="ARBA" id="ARBA00022833"/>
    </source>
</evidence>
<sequence>MTNKVKIHNLSDISVEQRNKLLQRTESNLDSFIDIVKPIIENVRLNGDNALAEYAQKFDKANIEAHQIQVTEAEFDEAFNIVDEEVINTLSYSIDNIKKFHEAQMPEEMWMKQIRPGCYAGDRFTPINAVACYIPRGKGSFPSVAIMTAVPAIVAGVPTTIIITPPGDDGKVDAATLVVAKLIGIDKVFKCGGAQGIAAVAYGTDTIPKCDKVVGPGSPYVVAAKKLLVDIIHPGTPAGPSEAIVLADDTANPKLAALDLLVEAEHGPDSSAFLVTNSKEVAEQAQVAVNEYWQHMDSLRVGFSSTVLSGDNGGIVLTSTLEEAITFCNDYAAEHLLILSKSPFDHLGKITNAGEILLGENTPISIANYTLGPNAVLPTSMAAKTASPLSVFDYLKSCSIGYLTREGYEELAPHTYRFAKYEGFDAHANAVSHLRDEAIESEKLTKVK</sequence>
<dbReference type="Gene3D" id="1.20.5.1300">
    <property type="match status" value="1"/>
</dbReference>
<keyword evidence="4" id="KW-0862">Zinc</keyword>
<dbReference type="SUPFAM" id="SSF53720">
    <property type="entry name" value="ALDH-like"/>
    <property type="match status" value="1"/>
</dbReference>
<dbReference type="EMBL" id="VOLT01000020">
    <property type="protein sequence ID" value="TWX63539.1"/>
    <property type="molecule type" value="Genomic_DNA"/>
</dbReference>
<dbReference type="GO" id="GO:0051287">
    <property type="term" value="F:NAD binding"/>
    <property type="evidence" value="ECO:0007669"/>
    <property type="project" value="InterPro"/>
</dbReference>
<dbReference type="OrthoDB" id="9805269at2"/>
<evidence type="ECO:0000256" key="6">
    <source>
        <dbReference type="PIRNR" id="PIRNR000099"/>
    </source>
</evidence>
<dbReference type="PROSITE" id="PS00611">
    <property type="entry name" value="HISOL_DEHYDROGENASE"/>
    <property type="match status" value="1"/>
</dbReference>
<protein>
    <submittedName>
        <fullName evidence="9">Histidinol dehydrogenase</fullName>
        <ecNumber evidence="9">1.1.1.23</ecNumber>
    </submittedName>
</protein>
<proteinExistence type="inferred from homology"/>
<dbReference type="CDD" id="cd06572">
    <property type="entry name" value="Histidinol_dh"/>
    <property type="match status" value="1"/>
</dbReference>
<evidence type="ECO:0000256" key="5">
    <source>
        <dbReference type="ARBA" id="ARBA00023002"/>
    </source>
</evidence>
<evidence type="ECO:0000256" key="8">
    <source>
        <dbReference type="RuleBase" id="RU004175"/>
    </source>
</evidence>
<evidence type="ECO:0000256" key="1">
    <source>
        <dbReference type="ARBA" id="ARBA00001947"/>
    </source>
</evidence>
<keyword evidence="3" id="KW-0479">Metal-binding</keyword>
<dbReference type="RefSeq" id="WP_146791884.1">
    <property type="nucleotide sequence ID" value="NZ_VOLT01000020.1"/>
</dbReference>
<evidence type="ECO:0000313" key="10">
    <source>
        <dbReference type="Proteomes" id="UP000321822"/>
    </source>
</evidence>
<dbReference type="PRINTS" id="PR00083">
    <property type="entry name" value="HOLDHDRGNASE"/>
</dbReference>
<comment type="cofactor">
    <cofactor evidence="1">
        <name>Zn(2+)</name>
        <dbReference type="ChEBI" id="CHEBI:29105"/>
    </cofactor>
</comment>
<dbReference type="InterPro" id="IPR022695">
    <property type="entry name" value="Histidinol_DH_monofunct"/>
</dbReference>
<dbReference type="GO" id="GO:0004399">
    <property type="term" value="F:histidinol dehydrogenase activity"/>
    <property type="evidence" value="ECO:0007669"/>
    <property type="project" value="UniProtKB-EC"/>
</dbReference>
<dbReference type="InterPro" id="IPR012131">
    <property type="entry name" value="Hstdl_DH"/>
</dbReference>
<evidence type="ECO:0000256" key="7">
    <source>
        <dbReference type="PIRSR" id="PIRSR000099-1"/>
    </source>
</evidence>
<evidence type="ECO:0000313" key="9">
    <source>
        <dbReference type="EMBL" id="TWX63539.1"/>
    </source>
</evidence>
<comment type="similarity">
    <text evidence="2 6 8">Belongs to the histidinol dehydrogenase family.</text>
</comment>
<organism evidence="9 10">
    <name type="scientific">Colwellia demingiae</name>
    <dbReference type="NCBI Taxonomy" id="89401"/>
    <lineage>
        <taxon>Bacteria</taxon>
        <taxon>Pseudomonadati</taxon>
        <taxon>Pseudomonadota</taxon>
        <taxon>Gammaproteobacteria</taxon>
        <taxon>Alteromonadales</taxon>
        <taxon>Colwelliaceae</taxon>
        <taxon>Colwellia</taxon>
    </lineage>
</organism>
<keyword evidence="5 6" id="KW-0560">Oxidoreductase</keyword>
<dbReference type="InterPro" id="IPR016161">
    <property type="entry name" value="Ald_DH/histidinol_DH"/>
</dbReference>
<dbReference type="Proteomes" id="UP000321822">
    <property type="component" value="Unassembled WGS sequence"/>
</dbReference>
<name>A0A5C6Q3W8_9GAMM</name>
<dbReference type="NCBIfam" id="TIGR00069">
    <property type="entry name" value="hisD"/>
    <property type="match status" value="1"/>
</dbReference>
<dbReference type="AlphaFoldDB" id="A0A5C6Q3W8"/>
<gene>
    <name evidence="9" type="primary">hisD</name>
    <name evidence="9" type="ORF">ESZ36_21990</name>
</gene>
<dbReference type="PANTHER" id="PTHR21256">
    <property type="entry name" value="HISTIDINOL DEHYDROGENASE HDH"/>
    <property type="match status" value="1"/>
</dbReference>